<name>A0A2V0QDG2_PSESF</name>
<dbReference type="EMBL" id="BGJZ01000090">
    <property type="protein sequence ID" value="GBH08435.1"/>
    <property type="molecule type" value="Genomic_DNA"/>
</dbReference>
<protein>
    <submittedName>
        <fullName evidence="1">NADPH-dependent 2,4-dienoyl-CoA reductase</fullName>
    </submittedName>
</protein>
<accession>A0A2V0QDG2</accession>
<comment type="caution">
    <text evidence="1">The sequence shown here is derived from an EMBL/GenBank/DDBJ whole genome shotgun (WGS) entry which is preliminary data.</text>
</comment>
<gene>
    <name evidence="1" type="ORF">KPSA1_01809</name>
</gene>
<evidence type="ECO:0000313" key="2">
    <source>
        <dbReference type="Proteomes" id="UP000247480"/>
    </source>
</evidence>
<dbReference type="AlphaFoldDB" id="A0A2V0QDG2"/>
<dbReference type="Proteomes" id="UP000247480">
    <property type="component" value="Unassembled WGS sequence"/>
</dbReference>
<proteinExistence type="predicted"/>
<organism evidence="1 2">
    <name type="scientific">Pseudomonas syringae pv. actinidiae</name>
    <dbReference type="NCBI Taxonomy" id="103796"/>
    <lineage>
        <taxon>Bacteria</taxon>
        <taxon>Pseudomonadati</taxon>
        <taxon>Pseudomonadota</taxon>
        <taxon>Gammaproteobacteria</taxon>
        <taxon>Pseudomonadales</taxon>
        <taxon>Pseudomonadaceae</taxon>
        <taxon>Pseudomonas</taxon>
        <taxon>Pseudomonas syringae</taxon>
    </lineage>
</organism>
<sequence>MLFTLTTQGFDAYDLCSKFFFTEDQRVQRAALVSLLELALEAASTCVDLQAQVGQLITDLFGQRQRSQFGRFAEGTQVDIDLTANFFGNLFKGLKQQYQTLDAHCKTDAGSGFATHLLDQTVVAPPRADRTLSTQLIGDPFENGLAVVIQPAYQLGVDDIRNASSVQTGLEGFEVDARLVIQIIRQLGRINQHSLGFRVLGVQYAQRIGFQATLAVFIQLIKMGRKKLDQCIAVTRTRLAGAQAVQLKLDRIANAQHAPQAPGHDDQFGIDVRTVKIENLDTNLVKLAIAAFLWTLVAKHRPDVPQFLNLTATGNTVFKNRTHTGGSAFRAQGQRVAVTVGEGVHLFFDDISHFADRALEQVGKFDDRHTNLPVTVVIQQTRNSALKVTPQWRLLRQNVVHATNGL</sequence>
<reference evidence="1 2" key="1">
    <citation type="submission" date="2018-04" db="EMBL/GenBank/DDBJ databases">
        <title>Draft genome sequence of Pseudomonas syringae pv. actinidiae biovar 1 strains isolated from kiwifruit in Kagawa prefecture.</title>
        <authorList>
            <person name="Tabuchi M."/>
            <person name="Saito M."/>
            <person name="Fujiwara S."/>
            <person name="Sasa N."/>
            <person name="Akimitsu K."/>
            <person name="Gomi K."/>
            <person name="Konishi-Sugita S."/>
            <person name="Hamano K."/>
            <person name="Kataoka I."/>
        </authorList>
    </citation>
    <scope>NUCLEOTIDE SEQUENCE [LARGE SCALE GENOMIC DNA]</scope>
    <source>
        <strain evidence="1 2">MAFF212206</strain>
    </source>
</reference>
<evidence type="ECO:0000313" key="1">
    <source>
        <dbReference type="EMBL" id="GBH08435.1"/>
    </source>
</evidence>